<dbReference type="AlphaFoldDB" id="F0XA24"/>
<dbReference type="InterPro" id="IPR021475">
    <property type="entry name" value="Pants/Emi1-like"/>
</dbReference>
<dbReference type="PANTHER" id="PTHR28052:SF1">
    <property type="entry name" value="UPF0545 PROTEIN C22ORF39"/>
    <property type="match status" value="1"/>
</dbReference>
<dbReference type="eggNOG" id="ENOG502S4MN">
    <property type="taxonomic scope" value="Eukaryota"/>
</dbReference>
<feature type="compositionally biased region" description="Basic and acidic residues" evidence="1">
    <location>
        <begin position="252"/>
        <end position="264"/>
    </location>
</feature>
<accession>F0XA24</accession>
<dbReference type="GeneID" id="25977152"/>
<dbReference type="Proteomes" id="UP000007796">
    <property type="component" value="Unassembled WGS sequence"/>
</dbReference>
<feature type="compositionally biased region" description="Low complexity" evidence="1">
    <location>
        <begin position="1"/>
        <end position="39"/>
    </location>
</feature>
<feature type="region of interest" description="Disordered" evidence="1">
    <location>
        <begin position="230"/>
        <end position="264"/>
    </location>
</feature>
<evidence type="ECO:0000313" key="3">
    <source>
        <dbReference type="Proteomes" id="UP000007796"/>
    </source>
</evidence>
<feature type="region of interest" description="Disordered" evidence="1">
    <location>
        <begin position="1"/>
        <end position="86"/>
    </location>
</feature>
<keyword evidence="3" id="KW-1185">Reference proteome</keyword>
<gene>
    <name evidence="2" type="ORF">CMQ_3991</name>
</gene>
<dbReference type="PANTHER" id="PTHR28052">
    <property type="entry name" value="UPF0545 PROTEIN C22ORF39"/>
    <property type="match status" value="1"/>
</dbReference>
<organism evidence="3">
    <name type="scientific">Grosmannia clavigera (strain kw1407 / UAMH 11150)</name>
    <name type="common">Blue stain fungus</name>
    <name type="synonym">Graphiocladiella clavigera</name>
    <dbReference type="NCBI Taxonomy" id="655863"/>
    <lineage>
        <taxon>Eukaryota</taxon>
        <taxon>Fungi</taxon>
        <taxon>Dikarya</taxon>
        <taxon>Ascomycota</taxon>
        <taxon>Pezizomycotina</taxon>
        <taxon>Sordariomycetes</taxon>
        <taxon>Sordariomycetidae</taxon>
        <taxon>Ophiostomatales</taxon>
        <taxon>Ophiostomataceae</taxon>
        <taxon>Leptographium</taxon>
    </lineage>
</organism>
<dbReference type="RefSeq" id="XP_014175404.1">
    <property type="nucleotide sequence ID" value="XM_014319929.1"/>
</dbReference>
<dbReference type="Pfam" id="PF11326">
    <property type="entry name" value="PANTS-like"/>
    <property type="match status" value="1"/>
</dbReference>
<evidence type="ECO:0008006" key="4">
    <source>
        <dbReference type="Google" id="ProtNLM"/>
    </source>
</evidence>
<evidence type="ECO:0000256" key="1">
    <source>
        <dbReference type="SAM" id="MobiDB-lite"/>
    </source>
</evidence>
<dbReference type="STRING" id="655863.F0XA24"/>
<dbReference type="EMBL" id="GL629735">
    <property type="protein sequence ID" value="EFX05922.1"/>
    <property type="molecule type" value="Genomic_DNA"/>
</dbReference>
<dbReference type="HOGENOM" id="CLU_074897_0_0_1"/>
<dbReference type="OrthoDB" id="2017405at2759"/>
<evidence type="ECO:0000313" key="2">
    <source>
        <dbReference type="EMBL" id="EFX05922.1"/>
    </source>
</evidence>
<feature type="compositionally biased region" description="Polar residues" evidence="1">
    <location>
        <begin position="231"/>
        <end position="245"/>
    </location>
</feature>
<dbReference type="InParanoid" id="F0XA24"/>
<sequence>MGWLWSSSPAPSSGGPPGAESSHATTAPTTTTSPTSTSTSHDDDSQLDPDERELKKLFALIQEDSVSTKAAPTDAQPAKPSLLSNLKPSWLSSPSASADADANAETSSFIDRERSLAEAVLPTSMSCQQAFDLAWGCQSPVGQWRAVYRHGNVRPCSDLWEDFWFCMRVKSFSPGLAKDEAIRSHFRKREMEKYYTPSSRSSEDVWRSRTIDEVLPPDAVFNKSFKAVLSGGSSSAPDGTNTDPSTKPPASEQRDAEQIRADLERRRLIRQQMGYEK</sequence>
<name>F0XA24_GROCL</name>
<proteinExistence type="predicted"/>
<protein>
    <recommendedName>
        <fullName evidence="4">Early meiotic induction protein 1</fullName>
    </recommendedName>
</protein>
<reference evidence="2 3" key="1">
    <citation type="journal article" date="2011" name="Proc. Natl. Acad. Sci. U.S.A.">
        <title>Genome and transcriptome analyses of the mountain pine beetle-fungal symbiont Grosmannia clavigera, a lodgepole pine pathogen.</title>
        <authorList>
            <person name="DiGuistini S."/>
            <person name="Wang Y."/>
            <person name="Liao N.Y."/>
            <person name="Taylor G."/>
            <person name="Tanguay P."/>
            <person name="Feau N."/>
            <person name="Henrissat B."/>
            <person name="Chan S.K."/>
            <person name="Hesse-Orce U."/>
            <person name="Alamouti S.M."/>
            <person name="Tsui C.K.M."/>
            <person name="Docking R.T."/>
            <person name="Levasseur A."/>
            <person name="Haridas S."/>
            <person name="Robertson G."/>
            <person name="Birol I."/>
            <person name="Holt R.A."/>
            <person name="Marra M.A."/>
            <person name="Hamelin R.C."/>
            <person name="Hirst M."/>
            <person name="Jones S.J.M."/>
            <person name="Bohlmann J."/>
            <person name="Breuil C."/>
        </authorList>
    </citation>
    <scope>NUCLEOTIDE SEQUENCE [LARGE SCALE GENOMIC DNA]</scope>
    <source>
        <strain evidence="3">kw1407 / UAMH 11150</strain>
    </source>
</reference>